<dbReference type="Proteomes" id="UP001165667">
    <property type="component" value="Unassembled WGS sequence"/>
</dbReference>
<feature type="transmembrane region" description="Helical" evidence="1">
    <location>
        <begin position="147"/>
        <end position="167"/>
    </location>
</feature>
<dbReference type="AlphaFoldDB" id="A0AA42CR93"/>
<feature type="transmembrane region" description="Helical" evidence="1">
    <location>
        <begin position="260"/>
        <end position="281"/>
    </location>
</feature>
<evidence type="ECO:0000256" key="1">
    <source>
        <dbReference type="SAM" id="Phobius"/>
    </source>
</evidence>
<sequence length="304" mass="33223">MSDLDVFRRDFSGILTGCANARRASLCGGSGSGEDLKIMALFERLAREAETIDPAVFAGLRAVTEQGLATRHFIPRREALLAQVGVLYWPKDVVDLVRWIAVQSSEDLDLCRKPVPILSPATQPRRHAGLDPARRRRDISYGRANDFYAGFGIVALLLSLWNVTLAFGQMHDRAFVAGHATVPATIVSIEPTSVGKSSGLARDVVLTFQQPHGEICRVVWHAALPSFEGAPGASLPVVPRSSACEVPIIPSRIGDPMQTFTLAAVLMAGGLVSLHMWGWLLRHPPRPFFQSLWLPPESRRHDPA</sequence>
<keyword evidence="1" id="KW-1133">Transmembrane helix</keyword>
<organism evidence="2 3">
    <name type="scientific">Lichenifustis flavocetrariae</name>
    <dbReference type="NCBI Taxonomy" id="2949735"/>
    <lineage>
        <taxon>Bacteria</taxon>
        <taxon>Pseudomonadati</taxon>
        <taxon>Pseudomonadota</taxon>
        <taxon>Alphaproteobacteria</taxon>
        <taxon>Hyphomicrobiales</taxon>
        <taxon>Lichenihabitantaceae</taxon>
        <taxon>Lichenifustis</taxon>
    </lineage>
</organism>
<keyword evidence="3" id="KW-1185">Reference proteome</keyword>
<protein>
    <submittedName>
        <fullName evidence="2">Uncharacterized protein</fullName>
    </submittedName>
</protein>
<name>A0AA42CR93_9HYPH</name>
<proteinExistence type="predicted"/>
<dbReference type="EMBL" id="JAMOIM010000043">
    <property type="protein sequence ID" value="MCW6512230.1"/>
    <property type="molecule type" value="Genomic_DNA"/>
</dbReference>
<accession>A0AA42CR93</accession>
<keyword evidence="1" id="KW-0472">Membrane</keyword>
<evidence type="ECO:0000313" key="3">
    <source>
        <dbReference type="Proteomes" id="UP001165667"/>
    </source>
</evidence>
<comment type="caution">
    <text evidence="2">The sequence shown here is derived from an EMBL/GenBank/DDBJ whole genome shotgun (WGS) entry which is preliminary data.</text>
</comment>
<keyword evidence="1" id="KW-0812">Transmembrane</keyword>
<gene>
    <name evidence="2" type="ORF">M8523_30355</name>
</gene>
<evidence type="ECO:0000313" key="2">
    <source>
        <dbReference type="EMBL" id="MCW6512230.1"/>
    </source>
</evidence>
<reference evidence="2" key="1">
    <citation type="submission" date="2022-05" db="EMBL/GenBank/DDBJ databases">
        <authorList>
            <person name="Pankratov T."/>
        </authorList>
    </citation>
    <scope>NUCLEOTIDE SEQUENCE</scope>
    <source>
        <strain evidence="2">BP6-180914</strain>
    </source>
</reference>
<dbReference type="RefSeq" id="WP_282588606.1">
    <property type="nucleotide sequence ID" value="NZ_JAMOIM010000043.1"/>
</dbReference>